<keyword evidence="3" id="KW-1185">Reference proteome</keyword>
<evidence type="ECO:0000313" key="3">
    <source>
        <dbReference type="Proteomes" id="UP001226574"/>
    </source>
</evidence>
<dbReference type="PANTHER" id="PTHR37691:SF1">
    <property type="entry name" value="BLR3518 PROTEIN"/>
    <property type="match status" value="1"/>
</dbReference>
<proteinExistence type="predicted"/>
<sequence>MKTLLTGLSLLLTSLTCLADEPAPVIKDYGYFYNVPAHVSDLSQAQFKIAFDVGDGAEKGVQNNHINSLARFINMHVAHGVKPENIQLALVVHGGASVDVLENSFYKARFDKDNKTQSLIEQLLANNTVVYVCGQSATHMKVAAGQLIPGVKMALSAMTAHAQLQQQGYTLNPF</sequence>
<evidence type="ECO:0000313" key="2">
    <source>
        <dbReference type="EMBL" id="MDQ9090426.1"/>
    </source>
</evidence>
<name>A0ABU1B7L3_PSEHA</name>
<feature type="signal peptide" evidence="1">
    <location>
        <begin position="1"/>
        <end position="19"/>
    </location>
</feature>
<dbReference type="Gene3D" id="3.40.1260.10">
    <property type="entry name" value="DsrEFH-like"/>
    <property type="match status" value="1"/>
</dbReference>
<accession>A0ABU1B7L3</accession>
<comment type="caution">
    <text evidence="2">The sequence shown here is derived from an EMBL/GenBank/DDBJ whole genome shotgun (WGS) entry which is preliminary data.</text>
</comment>
<protein>
    <submittedName>
        <fullName evidence="2">DsrE family protein</fullName>
    </submittedName>
</protein>
<dbReference type="SUPFAM" id="SSF75169">
    <property type="entry name" value="DsrEFH-like"/>
    <property type="match status" value="1"/>
</dbReference>
<dbReference type="InterPro" id="IPR027396">
    <property type="entry name" value="DsrEFH-like"/>
</dbReference>
<feature type="chain" id="PRO_5046785067" evidence="1">
    <location>
        <begin position="20"/>
        <end position="174"/>
    </location>
</feature>
<evidence type="ECO:0000256" key="1">
    <source>
        <dbReference type="SAM" id="SignalP"/>
    </source>
</evidence>
<dbReference type="PANTHER" id="PTHR37691">
    <property type="entry name" value="BLR3518 PROTEIN"/>
    <property type="match status" value="1"/>
</dbReference>
<keyword evidence="1" id="KW-0732">Signal</keyword>
<organism evidence="2 3">
    <name type="scientific">Pseudoalteromonas haloplanktis</name>
    <name type="common">Alteromonas haloplanktis</name>
    <dbReference type="NCBI Taxonomy" id="228"/>
    <lineage>
        <taxon>Bacteria</taxon>
        <taxon>Pseudomonadati</taxon>
        <taxon>Pseudomonadota</taxon>
        <taxon>Gammaproteobacteria</taxon>
        <taxon>Alteromonadales</taxon>
        <taxon>Pseudoalteromonadaceae</taxon>
        <taxon>Pseudoalteromonas</taxon>
    </lineage>
</organism>
<dbReference type="InterPro" id="IPR003787">
    <property type="entry name" value="Sulphur_relay_DsrE/F-like"/>
</dbReference>
<reference evidence="2 3" key="1">
    <citation type="submission" date="2023-08" db="EMBL/GenBank/DDBJ databases">
        <title>Pseudoalteromonas haloplanktis LL1 genome.</title>
        <authorList>
            <person name="Wu S."/>
        </authorList>
    </citation>
    <scope>NUCLEOTIDE SEQUENCE [LARGE SCALE GENOMIC DNA]</scope>
    <source>
        <strain evidence="2 3">LL1</strain>
    </source>
</reference>
<dbReference type="Pfam" id="PF02635">
    <property type="entry name" value="DsrE"/>
    <property type="match status" value="1"/>
</dbReference>
<dbReference type="EMBL" id="JAVIFY010000001">
    <property type="protein sequence ID" value="MDQ9090426.1"/>
    <property type="molecule type" value="Genomic_DNA"/>
</dbReference>
<dbReference type="Proteomes" id="UP001226574">
    <property type="component" value="Unassembled WGS sequence"/>
</dbReference>
<dbReference type="RefSeq" id="WP_309038306.1">
    <property type="nucleotide sequence ID" value="NZ_JAVIFY010000001.1"/>
</dbReference>
<gene>
    <name evidence="2" type="ORF">RC083_02325</name>
</gene>